<organism evidence="1 2">
    <name type="scientific">Triparma retinervis</name>
    <dbReference type="NCBI Taxonomy" id="2557542"/>
    <lineage>
        <taxon>Eukaryota</taxon>
        <taxon>Sar</taxon>
        <taxon>Stramenopiles</taxon>
        <taxon>Ochrophyta</taxon>
        <taxon>Bolidophyceae</taxon>
        <taxon>Parmales</taxon>
        <taxon>Triparmaceae</taxon>
        <taxon>Triparma</taxon>
    </lineage>
</organism>
<protein>
    <submittedName>
        <fullName evidence="1">Uncharacterized protein</fullName>
    </submittedName>
</protein>
<evidence type="ECO:0000313" key="1">
    <source>
        <dbReference type="EMBL" id="GMH53243.1"/>
    </source>
</evidence>
<dbReference type="OrthoDB" id="42397at2759"/>
<dbReference type="Proteomes" id="UP001165082">
    <property type="component" value="Unassembled WGS sequence"/>
</dbReference>
<dbReference type="AlphaFoldDB" id="A0A9W6ZLJ7"/>
<dbReference type="EMBL" id="BRXZ01000764">
    <property type="protein sequence ID" value="GMH53243.1"/>
    <property type="molecule type" value="Genomic_DNA"/>
</dbReference>
<accession>A0A9W6ZLJ7</accession>
<reference evidence="1" key="1">
    <citation type="submission" date="2022-07" db="EMBL/GenBank/DDBJ databases">
        <title>Genome analysis of Parmales, a sister group of diatoms, reveals the evolutionary specialization of diatoms from phago-mixotrophs to photoautotrophs.</title>
        <authorList>
            <person name="Ban H."/>
            <person name="Sato S."/>
            <person name="Yoshikawa S."/>
            <person name="Kazumasa Y."/>
            <person name="Nakamura Y."/>
            <person name="Ichinomiya M."/>
            <person name="Saitoh K."/>
            <person name="Sato N."/>
            <person name="Blanc-Mathieu R."/>
            <person name="Endo H."/>
            <person name="Kuwata A."/>
            <person name="Ogata H."/>
        </authorList>
    </citation>
    <scope>NUCLEOTIDE SEQUENCE</scope>
</reference>
<feature type="non-terminal residue" evidence="1">
    <location>
        <position position="48"/>
    </location>
</feature>
<comment type="caution">
    <text evidence="1">The sequence shown here is derived from an EMBL/GenBank/DDBJ whole genome shotgun (WGS) entry which is preliminary data.</text>
</comment>
<name>A0A9W6ZLJ7_9STRA</name>
<sequence>MSVTFYRNEGVTPPDILMRINEGDKTEEMKNEMRARVAAKKRAEVQRD</sequence>
<keyword evidence="2" id="KW-1185">Reference proteome</keyword>
<gene>
    <name evidence="1" type="ORF">TrRE_jg1861</name>
</gene>
<evidence type="ECO:0000313" key="2">
    <source>
        <dbReference type="Proteomes" id="UP001165082"/>
    </source>
</evidence>
<proteinExistence type="predicted"/>